<comment type="caution">
    <text evidence="2">The sequence shown here is derived from an EMBL/GenBank/DDBJ whole genome shotgun (WGS) entry which is preliminary data.</text>
</comment>
<evidence type="ECO:0000313" key="3">
    <source>
        <dbReference type="Proteomes" id="UP001367508"/>
    </source>
</evidence>
<evidence type="ECO:0000313" key="2">
    <source>
        <dbReference type="EMBL" id="KAK7316131.1"/>
    </source>
</evidence>
<gene>
    <name evidence="2" type="ORF">VNO77_34886</name>
</gene>
<feature type="compositionally biased region" description="Basic and acidic residues" evidence="1">
    <location>
        <begin position="108"/>
        <end position="121"/>
    </location>
</feature>
<reference evidence="2 3" key="1">
    <citation type="submission" date="2024-01" db="EMBL/GenBank/DDBJ databases">
        <title>The genomes of 5 underutilized Papilionoideae crops provide insights into root nodulation and disease resistanc.</title>
        <authorList>
            <person name="Jiang F."/>
        </authorList>
    </citation>
    <scope>NUCLEOTIDE SEQUENCE [LARGE SCALE GENOMIC DNA]</scope>
    <source>
        <strain evidence="2">LVBAO_FW01</strain>
        <tissue evidence="2">Leaves</tissue>
    </source>
</reference>
<accession>A0AAN9PYR9</accession>
<evidence type="ECO:0000256" key="1">
    <source>
        <dbReference type="SAM" id="MobiDB-lite"/>
    </source>
</evidence>
<dbReference type="AlphaFoldDB" id="A0AAN9PYR9"/>
<feature type="region of interest" description="Disordered" evidence="1">
    <location>
        <begin position="100"/>
        <end position="125"/>
    </location>
</feature>
<dbReference type="EMBL" id="JAYMYQ010000008">
    <property type="protein sequence ID" value="KAK7316131.1"/>
    <property type="molecule type" value="Genomic_DNA"/>
</dbReference>
<sequence>MAMTSGIVNRRDVSEEQDWSTTSAILEPYAHIRGGDSIIHEDHEYCSARDHVSFSTTPGAGFIHGAQALHLHYQRREYPIVPGVVEGQQVRIREGFTSGSYAHRSKSPAKEIEAKSREGDTHAVSSHNCGSSLYLHSWFWMKKTLNLSIELLALTPHFECELHTEGNSSMFLLIYGRYLEARSCVRILLVLFLTRQNHVMPTVLGFLTMTSTHLCVNLYKLRGILNMLAMPQLLNQNQIESTFEISKIMVSNYPKASFKVNYKHYNLNLVLGLVVDVLPVLPPRPVFESH</sequence>
<proteinExistence type="predicted"/>
<name>A0AAN9PYR9_CANGL</name>
<organism evidence="2 3">
    <name type="scientific">Canavalia gladiata</name>
    <name type="common">Sword bean</name>
    <name type="synonym">Dolichos gladiatus</name>
    <dbReference type="NCBI Taxonomy" id="3824"/>
    <lineage>
        <taxon>Eukaryota</taxon>
        <taxon>Viridiplantae</taxon>
        <taxon>Streptophyta</taxon>
        <taxon>Embryophyta</taxon>
        <taxon>Tracheophyta</taxon>
        <taxon>Spermatophyta</taxon>
        <taxon>Magnoliopsida</taxon>
        <taxon>eudicotyledons</taxon>
        <taxon>Gunneridae</taxon>
        <taxon>Pentapetalae</taxon>
        <taxon>rosids</taxon>
        <taxon>fabids</taxon>
        <taxon>Fabales</taxon>
        <taxon>Fabaceae</taxon>
        <taxon>Papilionoideae</taxon>
        <taxon>50 kb inversion clade</taxon>
        <taxon>NPAAA clade</taxon>
        <taxon>indigoferoid/millettioid clade</taxon>
        <taxon>Phaseoleae</taxon>
        <taxon>Canavalia</taxon>
    </lineage>
</organism>
<dbReference type="Proteomes" id="UP001367508">
    <property type="component" value="Unassembled WGS sequence"/>
</dbReference>
<protein>
    <submittedName>
        <fullName evidence="2">Uncharacterized protein</fullName>
    </submittedName>
</protein>
<keyword evidence="3" id="KW-1185">Reference proteome</keyword>